<feature type="chain" id="PRO_5006014172" evidence="1">
    <location>
        <begin position="26"/>
        <end position="136"/>
    </location>
</feature>
<dbReference type="STRING" id="69395.AQ619_01195"/>
<dbReference type="KEGG" id="chq:AQ619_01195"/>
<evidence type="ECO:0000256" key="1">
    <source>
        <dbReference type="SAM" id="SignalP"/>
    </source>
</evidence>
<dbReference type="Proteomes" id="UP000056905">
    <property type="component" value="Chromosome"/>
</dbReference>
<dbReference type="AlphaFoldDB" id="A0A0N7JH09"/>
<proteinExistence type="predicted"/>
<organism evidence="2 3">
    <name type="scientific">Caulobacter henricii</name>
    <dbReference type="NCBI Taxonomy" id="69395"/>
    <lineage>
        <taxon>Bacteria</taxon>
        <taxon>Pseudomonadati</taxon>
        <taxon>Pseudomonadota</taxon>
        <taxon>Alphaproteobacteria</taxon>
        <taxon>Caulobacterales</taxon>
        <taxon>Caulobacteraceae</taxon>
        <taxon>Caulobacter</taxon>
    </lineage>
</organism>
<accession>A0A0N7JH09</accession>
<name>A0A0N7JH09_9CAUL</name>
<keyword evidence="1" id="KW-0732">Signal</keyword>
<dbReference type="InterPro" id="IPR045500">
    <property type="entry name" value="DUF6491"/>
</dbReference>
<sequence length="136" mass="14781">MTKLTFLARTAAVVGFALVSAVAGAAQAQAAAAKPRPPCFSLSDWHGWSSPSRDVLYMKIRNRDVYRLDLAHGSNQLRSPGTHLVSVVRGSDRICTPIDLDLRVSDGFGIEMPIRAKTITKLTPEEIAAIPKKDRP</sequence>
<evidence type="ECO:0000313" key="2">
    <source>
        <dbReference type="EMBL" id="ALL12082.1"/>
    </source>
</evidence>
<dbReference type="Pfam" id="PF20101">
    <property type="entry name" value="DUF6491"/>
    <property type="match status" value="1"/>
</dbReference>
<dbReference type="EMBL" id="CP013002">
    <property type="protein sequence ID" value="ALL12082.1"/>
    <property type="molecule type" value="Genomic_DNA"/>
</dbReference>
<gene>
    <name evidence="2" type="ORF">AQ619_01195</name>
</gene>
<evidence type="ECO:0000313" key="3">
    <source>
        <dbReference type="Proteomes" id="UP000056905"/>
    </source>
</evidence>
<dbReference type="RefSeq" id="WP_062143091.1">
    <property type="nucleotide sequence ID" value="NZ_CP013002.1"/>
</dbReference>
<reference evidence="2 3" key="1">
    <citation type="submission" date="2015-10" db="EMBL/GenBank/DDBJ databases">
        <title>Conservation of the essential genome among Caulobacter and Brevundimonas species.</title>
        <authorList>
            <person name="Scott D."/>
            <person name="Ely B."/>
        </authorList>
    </citation>
    <scope>NUCLEOTIDE SEQUENCE [LARGE SCALE GENOMIC DNA]</scope>
    <source>
        <strain evidence="2 3">CB4</strain>
    </source>
</reference>
<keyword evidence="3" id="KW-1185">Reference proteome</keyword>
<dbReference type="OrthoDB" id="7210721at2"/>
<protein>
    <submittedName>
        <fullName evidence="2">Uncharacterized protein</fullName>
    </submittedName>
</protein>
<feature type="signal peptide" evidence="1">
    <location>
        <begin position="1"/>
        <end position="25"/>
    </location>
</feature>